<dbReference type="Proteomes" id="UP000759131">
    <property type="component" value="Unassembled WGS sequence"/>
</dbReference>
<accession>A0A7R9L6B9</accession>
<gene>
    <name evidence="2" type="ORF">OSB1V03_LOCUS16107</name>
</gene>
<evidence type="ECO:0000313" key="3">
    <source>
        <dbReference type="Proteomes" id="UP000759131"/>
    </source>
</evidence>
<name>A0A7R9L6B9_9ACAR</name>
<dbReference type="AlphaFoldDB" id="A0A7R9L6B9"/>
<evidence type="ECO:0000256" key="1">
    <source>
        <dbReference type="ARBA" id="ARBA00023002"/>
    </source>
</evidence>
<protein>
    <submittedName>
        <fullName evidence="2">Uncharacterized protein</fullName>
    </submittedName>
</protein>
<proteinExistence type="predicted"/>
<organism evidence="2">
    <name type="scientific">Medioppia subpectinata</name>
    <dbReference type="NCBI Taxonomy" id="1979941"/>
    <lineage>
        <taxon>Eukaryota</taxon>
        <taxon>Metazoa</taxon>
        <taxon>Ecdysozoa</taxon>
        <taxon>Arthropoda</taxon>
        <taxon>Chelicerata</taxon>
        <taxon>Arachnida</taxon>
        <taxon>Acari</taxon>
        <taxon>Acariformes</taxon>
        <taxon>Sarcoptiformes</taxon>
        <taxon>Oribatida</taxon>
        <taxon>Brachypylina</taxon>
        <taxon>Oppioidea</taxon>
        <taxon>Oppiidae</taxon>
        <taxon>Medioppia</taxon>
    </lineage>
</organism>
<sequence length="153" mass="17241">APKARIVTVSAALHIYGKIHFENINLRNGAYTPLLGYTQSKLANILFTQELARRLGSNSTVTAYSLHPGVIMTELQRNLSNILRYFLSYFVVSTEMGVQTTLYCALEDNIENESGDCRRVSRLISQANDVESAKKLWQLSCDLVKLEDNLRID</sequence>
<dbReference type="GO" id="GO:0016491">
    <property type="term" value="F:oxidoreductase activity"/>
    <property type="evidence" value="ECO:0007669"/>
    <property type="project" value="UniProtKB-KW"/>
</dbReference>
<dbReference type="SUPFAM" id="SSF51735">
    <property type="entry name" value="NAD(P)-binding Rossmann-fold domains"/>
    <property type="match status" value="1"/>
</dbReference>
<reference evidence="2" key="1">
    <citation type="submission" date="2020-11" db="EMBL/GenBank/DDBJ databases">
        <authorList>
            <person name="Tran Van P."/>
        </authorList>
    </citation>
    <scope>NUCLEOTIDE SEQUENCE</scope>
</reference>
<keyword evidence="1" id="KW-0560">Oxidoreductase</keyword>
<dbReference type="OrthoDB" id="191139at2759"/>
<dbReference type="PANTHER" id="PTHR43157">
    <property type="entry name" value="PHOSPHATIDYLINOSITOL-GLYCAN BIOSYNTHESIS CLASS F PROTEIN-RELATED"/>
    <property type="match status" value="1"/>
</dbReference>
<dbReference type="PANTHER" id="PTHR43157:SF73">
    <property type="entry name" value="WW DOMAIN-CONTAINING OXIDOREDUCTASE-LIKE PROTEIN"/>
    <property type="match status" value="1"/>
</dbReference>
<dbReference type="EMBL" id="CAJPIZ010017523">
    <property type="protein sequence ID" value="CAG2116146.1"/>
    <property type="molecule type" value="Genomic_DNA"/>
</dbReference>
<evidence type="ECO:0000313" key="2">
    <source>
        <dbReference type="EMBL" id="CAD7635716.1"/>
    </source>
</evidence>
<dbReference type="InterPro" id="IPR036291">
    <property type="entry name" value="NAD(P)-bd_dom_sf"/>
</dbReference>
<dbReference type="EMBL" id="OC872098">
    <property type="protein sequence ID" value="CAD7635716.1"/>
    <property type="molecule type" value="Genomic_DNA"/>
</dbReference>
<keyword evidence="3" id="KW-1185">Reference proteome</keyword>
<feature type="non-terminal residue" evidence="2">
    <location>
        <position position="153"/>
    </location>
</feature>
<dbReference type="Gene3D" id="3.40.50.720">
    <property type="entry name" value="NAD(P)-binding Rossmann-like Domain"/>
    <property type="match status" value="1"/>
</dbReference>